<evidence type="ECO:0000256" key="15">
    <source>
        <dbReference type="ARBA" id="ARBA00023134"/>
    </source>
</evidence>
<evidence type="ECO:0000256" key="13">
    <source>
        <dbReference type="ARBA" id="ARBA00022777"/>
    </source>
</evidence>
<feature type="active site" description="GMP-histidine intermediate" evidence="18">
    <location>
        <position position="48"/>
    </location>
</feature>
<evidence type="ECO:0000256" key="17">
    <source>
        <dbReference type="ARBA" id="ARBA00030571"/>
    </source>
</evidence>
<dbReference type="Gene3D" id="3.40.50.300">
    <property type="entry name" value="P-loop containing nucleotide triphosphate hydrolases"/>
    <property type="match status" value="1"/>
</dbReference>
<evidence type="ECO:0000256" key="6">
    <source>
        <dbReference type="ARBA" id="ARBA00005159"/>
    </source>
</evidence>
<keyword evidence="10" id="KW-0169">Cobalamin biosynthesis</keyword>
<evidence type="ECO:0000313" key="20">
    <source>
        <dbReference type="EMBL" id="MEJ3691192.1"/>
    </source>
</evidence>
<dbReference type="PANTHER" id="PTHR34848:SF1">
    <property type="entry name" value="BIFUNCTIONAL ADENOSYLCOBALAMIN BIOSYNTHESIS PROTEIN COBU"/>
    <property type="match status" value="1"/>
</dbReference>
<dbReference type="EC" id="2.7.1.156" evidence="8"/>
<comment type="caution">
    <text evidence="20">The sequence shown here is derived from an EMBL/GenBank/DDBJ whole genome shotgun (WGS) entry which is preliminary data.</text>
</comment>
<proteinExistence type="inferred from homology"/>
<protein>
    <recommendedName>
        <fullName evidence="16">Adenosylcobinamide kinase</fullName>
        <ecNumber evidence="8">2.7.1.156</ecNumber>
        <ecNumber evidence="9">2.7.7.62</ecNumber>
    </recommendedName>
    <alternativeName>
        <fullName evidence="17">Adenosylcobinamide-phosphate guanylyltransferase</fullName>
    </alternativeName>
</protein>
<organism evidence="20 21">
    <name type="scientific">Faecalibacterium taiwanense</name>
    <dbReference type="NCBI Taxonomy" id="3030638"/>
    <lineage>
        <taxon>Bacteria</taxon>
        <taxon>Bacillati</taxon>
        <taxon>Bacillota</taxon>
        <taxon>Clostridia</taxon>
        <taxon>Eubacteriales</taxon>
        <taxon>Oscillospiraceae</taxon>
        <taxon>Faecalibacterium</taxon>
    </lineage>
</organism>
<dbReference type="EMBL" id="JBBFKC010000006">
    <property type="protein sequence ID" value="MEJ3691192.1"/>
    <property type="molecule type" value="Genomic_DNA"/>
</dbReference>
<dbReference type="Proteomes" id="UP001379600">
    <property type="component" value="Unassembled WGS sequence"/>
</dbReference>
<reference evidence="20 21" key="1">
    <citation type="submission" date="2024-03" db="EMBL/GenBank/DDBJ databases">
        <authorList>
            <person name="Plomp N."/>
            <person name="Harmsen H.J."/>
        </authorList>
    </citation>
    <scope>NUCLEOTIDE SEQUENCE [LARGE SCALE GENOMIC DNA]</scope>
    <source>
        <strain evidence="20 21">HTF-76H</strain>
    </source>
</reference>
<comment type="similarity">
    <text evidence="7">Belongs to the CobU/CobP family.</text>
</comment>
<dbReference type="GO" id="GO:0008820">
    <property type="term" value="F:cobinamide phosphate guanylyltransferase activity"/>
    <property type="evidence" value="ECO:0007669"/>
    <property type="project" value="UniProtKB-EC"/>
</dbReference>
<comment type="pathway">
    <text evidence="5">Cofactor biosynthesis; adenosylcobalamin biosynthesis; adenosylcobalamin from cob(II)yrinate a,c-diamide: step 6/7.</text>
</comment>
<dbReference type="GO" id="GO:0005525">
    <property type="term" value="F:GTP binding"/>
    <property type="evidence" value="ECO:0007669"/>
    <property type="project" value="UniProtKB-KW"/>
</dbReference>
<keyword evidence="14" id="KW-0067">ATP-binding</keyword>
<dbReference type="GO" id="GO:0043752">
    <property type="term" value="F:adenosylcobinamide kinase activity"/>
    <property type="evidence" value="ECO:0007669"/>
    <property type="project" value="UniProtKB-EC"/>
</dbReference>
<dbReference type="SUPFAM" id="SSF52540">
    <property type="entry name" value="P-loop containing nucleoside triphosphate hydrolases"/>
    <property type="match status" value="1"/>
</dbReference>
<comment type="function">
    <text evidence="4">Catalyzes ATP-dependent phosphorylation of adenosylcobinamide and addition of GMP to adenosylcobinamide phosphate.</text>
</comment>
<keyword evidence="11" id="KW-0808">Transferase</keyword>
<evidence type="ECO:0000256" key="10">
    <source>
        <dbReference type="ARBA" id="ARBA00022573"/>
    </source>
</evidence>
<feature type="binding site" evidence="19">
    <location>
        <begin position="7"/>
        <end position="14"/>
    </location>
    <ligand>
        <name>GTP</name>
        <dbReference type="ChEBI" id="CHEBI:37565"/>
    </ligand>
</feature>
<feature type="binding site" evidence="19">
    <location>
        <position position="61"/>
    </location>
    <ligand>
        <name>GTP</name>
        <dbReference type="ChEBI" id="CHEBI:37565"/>
    </ligand>
</feature>
<evidence type="ECO:0000256" key="7">
    <source>
        <dbReference type="ARBA" id="ARBA00007490"/>
    </source>
</evidence>
<dbReference type="EC" id="2.7.7.62" evidence="9"/>
<keyword evidence="15 19" id="KW-0342">GTP-binding</keyword>
<evidence type="ECO:0000256" key="12">
    <source>
        <dbReference type="ARBA" id="ARBA00022741"/>
    </source>
</evidence>
<evidence type="ECO:0000256" key="9">
    <source>
        <dbReference type="ARBA" id="ARBA00012523"/>
    </source>
</evidence>
<evidence type="ECO:0000313" key="21">
    <source>
        <dbReference type="Proteomes" id="UP001379600"/>
    </source>
</evidence>
<dbReference type="Pfam" id="PF02283">
    <property type="entry name" value="CobU"/>
    <property type="match status" value="1"/>
</dbReference>
<feature type="binding site" evidence="19">
    <location>
        <begin position="49"/>
        <end position="52"/>
    </location>
    <ligand>
        <name>GTP</name>
        <dbReference type="ChEBI" id="CHEBI:37565"/>
    </ligand>
</feature>
<dbReference type="CDD" id="cd00544">
    <property type="entry name" value="CobU"/>
    <property type="match status" value="1"/>
</dbReference>
<dbReference type="RefSeq" id="WP_337679367.1">
    <property type="nucleotide sequence ID" value="NZ_JBBFKB010000057.1"/>
</dbReference>
<keyword evidence="20" id="KW-0548">Nucleotidyltransferase</keyword>
<evidence type="ECO:0000256" key="18">
    <source>
        <dbReference type="PIRSR" id="PIRSR006135-1"/>
    </source>
</evidence>
<dbReference type="PANTHER" id="PTHR34848">
    <property type="match status" value="1"/>
</dbReference>
<evidence type="ECO:0000256" key="14">
    <source>
        <dbReference type="ARBA" id="ARBA00022840"/>
    </source>
</evidence>
<keyword evidence="21" id="KW-1185">Reference proteome</keyword>
<keyword evidence="13 20" id="KW-0418">Kinase</keyword>
<evidence type="ECO:0000256" key="8">
    <source>
        <dbReference type="ARBA" id="ARBA00012016"/>
    </source>
</evidence>
<gene>
    <name evidence="20" type="ORF">WF787_08135</name>
</gene>
<comment type="catalytic activity">
    <reaction evidence="3">
        <text>adenosylcob(III)inamide + GTP = adenosylcob(III)inamide phosphate + GDP + H(+)</text>
        <dbReference type="Rhea" id="RHEA:15765"/>
        <dbReference type="ChEBI" id="CHEBI:2480"/>
        <dbReference type="ChEBI" id="CHEBI:15378"/>
        <dbReference type="ChEBI" id="CHEBI:37565"/>
        <dbReference type="ChEBI" id="CHEBI:58189"/>
        <dbReference type="ChEBI" id="CHEBI:58502"/>
        <dbReference type="EC" id="2.7.1.156"/>
    </reaction>
</comment>
<dbReference type="GO" id="GO:0009236">
    <property type="term" value="P:cobalamin biosynthetic process"/>
    <property type="evidence" value="ECO:0007669"/>
    <property type="project" value="UniProtKB-KW"/>
</dbReference>
<evidence type="ECO:0000256" key="19">
    <source>
        <dbReference type="PIRSR" id="PIRSR006135-2"/>
    </source>
</evidence>
<evidence type="ECO:0000256" key="3">
    <source>
        <dbReference type="ARBA" id="ARBA00001522"/>
    </source>
</evidence>
<evidence type="ECO:0000256" key="4">
    <source>
        <dbReference type="ARBA" id="ARBA00003889"/>
    </source>
</evidence>
<comment type="pathway">
    <text evidence="6">Cofactor biosynthesis; adenosylcobalamin biosynthesis; adenosylcobalamin from cob(II)yrinate a,c-diamide: step 5/7.</text>
</comment>
<evidence type="ECO:0000256" key="1">
    <source>
        <dbReference type="ARBA" id="ARBA00000312"/>
    </source>
</evidence>
<evidence type="ECO:0000256" key="5">
    <source>
        <dbReference type="ARBA" id="ARBA00004692"/>
    </source>
</evidence>
<evidence type="ECO:0000256" key="11">
    <source>
        <dbReference type="ARBA" id="ARBA00022679"/>
    </source>
</evidence>
<keyword evidence="12 19" id="KW-0547">Nucleotide-binding</keyword>
<dbReference type="InterPro" id="IPR027417">
    <property type="entry name" value="P-loop_NTPase"/>
</dbReference>
<dbReference type="GO" id="GO:0005524">
    <property type="term" value="F:ATP binding"/>
    <property type="evidence" value="ECO:0007669"/>
    <property type="project" value="UniProtKB-KW"/>
</dbReference>
<evidence type="ECO:0000256" key="16">
    <source>
        <dbReference type="ARBA" id="ARBA00029570"/>
    </source>
</evidence>
<feature type="binding site" evidence="19">
    <location>
        <position position="80"/>
    </location>
    <ligand>
        <name>GTP</name>
        <dbReference type="ChEBI" id="CHEBI:37565"/>
    </ligand>
</feature>
<dbReference type="AlphaFoldDB" id="A0AB35XYZ2"/>
<dbReference type="InterPro" id="IPR003203">
    <property type="entry name" value="CobU/CobP"/>
</dbReference>
<evidence type="ECO:0000256" key="2">
    <source>
        <dbReference type="ARBA" id="ARBA00000711"/>
    </source>
</evidence>
<comment type="catalytic activity">
    <reaction evidence="1">
        <text>adenosylcob(III)inamide + ATP = adenosylcob(III)inamide phosphate + ADP + H(+)</text>
        <dbReference type="Rhea" id="RHEA:15769"/>
        <dbReference type="ChEBI" id="CHEBI:2480"/>
        <dbReference type="ChEBI" id="CHEBI:15378"/>
        <dbReference type="ChEBI" id="CHEBI:30616"/>
        <dbReference type="ChEBI" id="CHEBI:58502"/>
        <dbReference type="ChEBI" id="CHEBI:456216"/>
        <dbReference type="EC" id="2.7.1.156"/>
    </reaction>
</comment>
<comment type="catalytic activity">
    <reaction evidence="2">
        <text>adenosylcob(III)inamide phosphate + GTP + H(+) = adenosylcob(III)inamide-GDP + diphosphate</text>
        <dbReference type="Rhea" id="RHEA:22712"/>
        <dbReference type="ChEBI" id="CHEBI:15378"/>
        <dbReference type="ChEBI" id="CHEBI:33019"/>
        <dbReference type="ChEBI" id="CHEBI:37565"/>
        <dbReference type="ChEBI" id="CHEBI:58502"/>
        <dbReference type="ChEBI" id="CHEBI:60487"/>
        <dbReference type="EC" id="2.7.7.62"/>
    </reaction>
</comment>
<name>A0AB35XYZ2_9FIRM</name>
<sequence>MLTLVLGGAASGKSEYAESLVLKTTGPRYYLATMQVWDAECAARVEKHRKMRAAKQFVTVECPLHLDNVRLPARGTALLEDLGNLAANELYDPAGAGKNAAKAILHGLESLAAQCENLIVVSNEVFSGGADYAGDTGRYLLALAQVNNALAARADAVVRVVCGIPVYYKGVEK</sequence>
<accession>A0AB35XYZ2</accession>
<dbReference type="PIRSF" id="PIRSF006135">
    <property type="entry name" value="CobU"/>
    <property type="match status" value="1"/>
</dbReference>